<dbReference type="PANTHER" id="PTHR42837">
    <property type="entry name" value="REGULATOR OF SIGMA-E PROTEASE RSEP"/>
    <property type="match status" value="1"/>
</dbReference>
<dbReference type="GO" id="GO:0016020">
    <property type="term" value="C:membrane"/>
    <property type="evidence" value="ECO:0007669"/>
    <property type="project" value="UniProtKB-SubCell"/>
</dbReference>
<keyword evidence="8 11" id="KW-1133">Transmembrane helix</keyword>
<dbReference type="GO" id="GO:0006508">
    <property type="term" value="P:proteolysis"/>
    <property type="evidence" value="ECO:0007669"/>
    <property type="project" value="UniProtKB-KW"/>
</dbReference>
<evidence type="ECO:0000259" key="12">
    <source>
        <dbReference type="SMART" id="SM00228"/>
    </source>
</evidence>
<keyword evidence="9" id="KW-0482">Metalloprotease</keyword>
<reference evidence="13 14" key="1">
    <citation type="journal article" date="2016" name="Nat. Commun.">
        <title>Thousands of microbial genomes shed light on interconnected biogeochemical processes in an aquifer system.</title>
        <authorList>
            <person name="Anantharaman K."/>
            <person name="Brown C.T."/>
            <person name="Hug L.A."/>
            <person name="Sharon I."/>
            <person name="Castelle C.J."/>
            <person name="Probst A.J."/>
            <person name="Thomas B.C."/>
            <person name="Singh A."/>
            <person name="Wilkins M.J."/>
            <person name="Karaoz U."/>
            <person name="Brodie E.L."/>
            <person name="Williams K.H."/>
            <person name="Hubbard S.S."/>
            <person name="Banfield J.F."/>
        </authorList>
    </citation>
    <scope>NUCLEOTIDE SEQUENCE [LARGE SCALE GENOMIC DNA]</scope>
</reference>
<keyword evidence="6" id="KW-0378">Hydrolase</keyword>
<dbReference type="AlphaFoldDB" id="A0A1G2K7P8"/>
<dbReference type="Pfam" id="PF02163">
    <property type="entry name" value="Peptidase_M50"/>
    <property type="match status" value="1"/>
</dbReference>
<dbReference type="EMBL" id="MHQC01000036">
    <property type="protein sequence ID" value="OGZ94448.1"/>
    <property type="molecule type" value="Genomic_DNA"/>
</dbReference>
<feature type="domain" description="PDZ" evidence="12">
    <location>
        <begin position="105"/>
        <end position="196"/>
    </location>
</feature>
<dbReference type="Proteomes" id="UP000177152">
    <property type="component" value="Unassembled WGS sequence"/>
</dbReference>
<evidence type="ECO:0000256" key="7">
    <source>
        <dbReference type="ARBA" id="ARBA00022833"/>
    </source>
</evidence>
<dbReference type="InterPro" id="IPR008915">
    <property type="entry name" value="Peptidase_M50"/>
</dbReference>
<sequence length="362" mass="38812">MIFSILSFVFLIAILVLVHEWGHFWTARKLKIKVEEFGFGFPPRVGGITKNGILYSLNLLPLGGFVKIFGEGGEGEGNPESFISRPVWQRFVVIGAGVFMNLVLAWVLFSFGAGLGTPSIIDEENAEEAGGAGVTIIGVVPKSPADAGGIQFGDVVTRLENLDTSAAADVKKVQELQDFIANNAGHKIKMGIKRGSAVVEVTAVPRVNPPEGEGSLGISIALVGIVRAPWYTAPWEGAKRVVISLENIVSGFYSLFKDLFASGKVSVDVSGPVGIFVVAGQAGQLGFAYFLNLIAVLSVNLAFLNAMPIPALDGGRILFLAIEKVRGVKVNQRIEQMVHTIGFVVLILLMLAITYRDLTRFL</sequence>
<dbReference type="InterPro" id="IPR001478">
    <property type="entry name" value="PDZ"/>
</dbReference>
<proteinExistence type="inferred from homology"/>
<evidence type="ECO:0000256" key="9">
    <source>
        <dbReference type="ARBA" id="ARBA00023049"/>
    </source>
</evidence>
<name>A0A1G2K7P8_9BACT</name>
<feature type="transmembrane region" description="Helical" evidence="11">
    <location>
        <begin position="91"/>
        <end position="115"/>
    </location>
</feature>
<comment type="cofactor">
    <cofactor evidence="1">
        <name>Zn(2+)</name>
        <dbReference type="ChEBI" id="CHEBI:29105"/>
    </cofactor>
</comment>
<dbReference type="GO" id="GO:0004222">
    <property type="term" value="F:metalloendopeptidase activity"/>
    <property type="evidence" value="ECO:0007669"/>
    <property type="project" value="InterPro"/>
</dbReference>
<gene>
    <name evidence="13" type="ORF">A2633_04190</name>
</gene>
<evidence type="ECO:0000256" key="1">
    <source>
        <dbReference type="ARBA" id="ARBA00001947"/>
    </source>
</evidence>
<dbReference type="SUPFAM" id="SSF50156">
    <property type="entry name" value="PDZ domain-like"/>
    <property type="match status" value="1"/>
</dbReference>
<accession>A0A1G2K7P8</accession>
<feature type="transmembrane region" description="Helical" evidence="11">
    <location>
        <begin position="337"/>
        <end position="355"/>
    </location>
</feature>
<feature type="transmembrane region" description="Helical" evidence="11">
    <location>
        <begin position="287"/>
        <end position="307"/>
    </location>
</feature>
<dbReference type="CDD" id="cd06163">
    <property type="entry name" value="S2P-M50_PDZ_RseP-like"/>
    <property type="match status" value="1"/>
</dbReference>
<dbReference type="PANTHER" id="PTHR42837:SF2">
    <property type="entry name" value="MEMBRANE METALLOPROTEASE ARASP2, CHLOROPLASTIC-RELATED"/>
    <property type="match status" value="1"/>
</dbReference>
<keyword evidence="4" id="KW-0645">Protease</keyword>
<dbReference type="InterPro" id="IPR036034">
    <property type="entry name" value="PDZ_sf"/>
</dbReference>
<dbReference type="Gene3D" id="2.30.42.10">
    <property type="match status" value="1"/>
</dbReference>
<evidence type="ECO:0000256" key="3">
    <source>
        <dbReference type="ARBA" id="ARBA00007931"/>
    </source>
</evidence>
<protein>
    <recommendedName>
        <fullName evidence="12">PDZ domain-containing protein</fullName>
    </recommendedName>
</protein>
<comment type="similarity">
    <text evidence="3">Belongs to the peptidase M50B family.</text>
</comment>
<comment type="caution">
    <text evidence="13">The sequence shown here is derived from an EMBL/GenBank/DDBJ whole genome shotgun (WGS) entry which is preliminary data.</text>
</comment>
<evidence type="ECO:0000256" key="10">
    <source>
        <dbReference type="ARBA" id="ARBA00023136"/>
    </source>
</evidence>
<evidence type="ECO:0000313" key="14">
    <source>
        <dbReference type="Proteomes" id="UP000177152"/>
    </source>
</evidence>
<organism evidence="13 14">
    <name type="scientific">Candidatus Sungbacteria bacterium RIFCSPHIGHO2_01_FULL_47_32</name>
    <dbReference type="NCBI Taxonomy" id="1802264"/>
    <lineage>
        <taxon>Bacteria</taxon>
        <taxon>Candidatus Sungiibacteriota</taxon>
    </lineage>
</organism>
<keyword evidence="7" id="KW-0862">Zinc</keyword>
<evidence type="ECO:0000256" key="2">
    <source>
        <dbReference type="ARBA" id="ARBA00004141"/>
    </source>
</evidence>
<dbReference type="InterPro" id="IPR004387">
    <property type="entry name" value="Pept_M50_Zn"/>
</dbReference>
<keyword evidence="5 11" id="KW-0812">Transmembrane</keyword>
<dbReference type="SMART" id="SM00228">
    <property type="entry name" value="PDZ"/>
    <property type="match status" value="1"/>
</dbReference>
<comment type="subcellular location">
    <subcellularLocation>
        <location evidence="2">Membrane</location>
        <topology evidence="2">Multi-pass membrane protein</topology>
    </subcellularLocation>
</comment>
<evidence type="ECO:0000256" key="5">
    <source>
        <dbReference type="ARBA" id="ARBA00022692"/>
    </source>
</evidence>
<evidence type="ECO:0000256" key="6">
    <source>
        <dbReference type="ARBA" id="ARBA00022801"/>
    </source>
</evidence>
<keyword evidence="10 11" id="KW-0472">Membrane</keyword>
<evidence type="ECO:0000256" key="11">
    <source>
        <dbReference type="SAM" id="Phobius"/>
    </source>
</evidence>
<evidence type="ECO:0000256" key="4">
    <source>
        <dbReference type="ARBA" id="ARBA00022670"/>
    </source>
</evidence>
<evidence type="ECO:0000313" key="13">
    <source>
        <dbReference type="EMBL" id="OGZ94448.1"/>
    </source>
</evidence>
<evidence type="ECO:0000256" key="8">
    <source>
        <dbReference type="ARBA" id="ARBA00022989"/>
    </source>
</evidence>